<dbReference type="GO" id="GO:0034040">
    <property type="term" value="F:ATPase-coupled lipid transmembrane transporter activity"/>
    <property type="evidence" value="ECO:0007669"/>
    <property type="project" value="TreeGrafter"/>
</dbReference>
<dbReference type="Pfam" id="PF00664">
    <property type="entry name" value="ABC_membrane"/>
    <property type="match status" value="1"/>
</dbReference>
<keyword evidence="11" id="KW-1185">Reference proteome</keyword>
<feature type="transmembrane region" description="Helical" evidence="7">
    <location>
        <begin position="240"/>
        <end position="259"/>
    </location>
</feature>
<dbReference type="PROSITE" id="PS50893">
    <property type="entry name" value="ABC_TRANSPORTER_2"/>
    <property type="match status" value="1"/>
</dbReference>
<dbReference type="GO" id="GO:0016887">
    <property type="term" value="F:ATP hydrolysis activity"/>
    <property type="evidence" value="ECO:0007669"/>
    <property type="project" value="InterPro"/>
</dbReference>
<evidence type="ECO:0000256" key="4">
    <source>
        <dbReference type="ARBA" id="ARBA00022840"/>
    </source>
</evidence>
<name>A0A6N8JD21_9BACT</name>
<dbReference type="SMART" id="SM00382">
    <property type="entry name" value="AAA"/>
    <property type="match status" value="1"/>
</dbReference>
<dbReference type="InterPro" id="IPR036640">
    <property type="entry name" value="ABC1_TM_sf"/>
</dbReference>
<dbReference type="InterPro" id="IPR003593">
    <property type="entry name" value="AAA+_ATPase"/>
</dbReference>
<dbReference type="GO" id="GO:0015833">
    <property type="term" value="P:peptide transport"/>
    <property type="evidence" value="ECO:0007669"/>
    <property type="project" value="InterPro"/>
</dbReference>
<dbReference type="Pfam" id="PF00005">
    <property type="entry name" value="ABC_tran"/>
    <property type="match status" value="1"/>
</dbReference>
<dbReference type="InterPro" id="IPR027417">
    <property type="entry name" value="P-loop_NTPase"/>
</dbReference>
<evidence type="ECO:0000256" key="3">
    <source>
        <dbReference type="ARBA" id="ARBA00022741"/>
    </source>
</evidence>
<dbReference type="InterPro" id="IPR003439">
    <property type="entry name" value="ABC_transporter-like_ATP-bd"/>
</dbReference>
<evidence type="ECO:0000256" key="1">
    <source>
        <dbReference type="ARBA" id="ARBA00004651"/>
    </source>
</evidence>
<comment type="subcellular location">
    <subcellularLocation>
        <location evidence="1">Cell membrane</location>
        <topology evidence="1">Multi-pass membrane protein</topology>
    </subcellularLocation>
</comment>
<feature type="transmembrane region" description="Helical" evidence="7">
    <location>
        <begin position="147"/>
        <end position="165"/>
    </location>
</feature>
<protein>
    <submittedName>
        <fullName evidence="10">Cyclic peptide export ABC transporter</fullName>
    </submittedName>
</protein>
<accession>A0A6N8JD21</accession>
<dbReference type="SUPFAM" id="SSF90123">
    <property type="entry name" value="ABC transporter transmembrane region"/>
    <property type="match status" value="1"/>
</dbReference>
<feature type="domain" description="ABC transporter" evidence="8">
    <location>
        <begin position="324"/>
        <end position="548"/>
    </location>
</feature>
<feature type="transmembrane region" description="Helical" evidence="7">
    <location>
        <begin position="12"/>
        <end position="32"/>
    </location>
</feature>
<keyword evidence="3" id="KW-0547">Nucleotide-binding</keyword>
<evidence type="ECO:0000259" key="8">
    <source>
        <dbReference type="PROSITE" id="PS50893"/>
    </source>
</evidence>
<evidence type="ECO:0000256" key="2">
    <source>
        <dbReference type="ARBA" id="ARBA00022692"/>
    </source>
</evidence>
<evidence type="ECO:0000256" key="7">
    <source>
        <dbReference type="SAM" id="Phobius"/>
    </source>
</evidence>
<dbReference type="RefSeq" id="WP_157300883.1">
    <property type="nucleotide sequence ID" value="NZ_BAAAZB010000005.1"/>
</dbReference>
<dbReference type="GO" id="GO:0005524">
    <property type="term" value="F:ATP binding"/>
    <property type="evidence" value="ECO:0007669"/>
    <property type="project" value="UniProtKB-KW"/>
</dbReference>
<dbReference type="PANTHER" id="PTHR24221">
    <property type="entry name" value="ATP-BINDING CASSETTE SUB-FAMILY B"/>
    <property type="match status" value="1"/>
</dbReference>
<dbReference type="GO" id="GO:1904680">
    <property type="term" value="F:peptide transmembrane transporter activity"/>
    <property type="evidence" value="ECO:0007669"/>
    <property type="project" value="InterPro"/>
</dbReference>
<dbReference type="InterPro" id="IPR039421">
    <property type="entry name" value="Type_1_exporter"/>
</dbReference>
<dbReference type="Gene3D" id="1.20.1560.10">
    <property type="entry name" value="ABC transporter type 1, transmembrane domain"/>
    <property type="match status" value="1"/>
</dbReference>
<dbReference type="InterPro" id="IPR011527">
    <property type="entry name" value="ABC1_TM_dom"/>
</dbReference>
<reference evidence="10 11" key="1">
    <citation type="submission" date="2019-12" db="EMBL/GenBank/DDBJ databases">
        <title>The draft genomic sequence of strain Chitinophaga oryziterrae JCM 16595.</title>
        <authorList>
            <person name="Zhang X."/>
        </authorList>
    </citation>
    <scope>NUCLEOTIDE SEQUENCE [LARGE SCALE GENOMIC DNA]</scope>
    <source>
        <strain evidence="10 11">JCM 16595</strain>
    </source>
</reference>
<feature type="transmembrane region" description="Helical" evidence="7">
    <location>
        <begin position="47"/>
        <end position="68"/>
    </location>
</feature>
<dbReference type="AlphaFoldDB" id="A0A6N8JD21"/>
<dbReference type="GO" id="GO:0140359">
    <property type="term" value="F:ABC-type transporter activity"/>
    <property type="evidence" value="ECO:0007669"/>
    <property type="project" value="InterPro"/>
</dbReference>
<dbReference type="GO" id="GO:0005886">
    <property type="term" value="C:plasma membrane"/>
    <property type="evidence" value="ECO:0007669"/>
    <property type="project" value="UniProtKB-SubCell"/>
</dbReference>
<evidence type="ECO:0000256" key="6">
    <source>
        <dbReference type="ARBA" id="ARBA00023136"/>
    </source>
</evidence>
<feature type="transmembrane region" description="Helical" evidence="7">
    <location>
        <begin position="265"/>
        <end position="285"/>
    </location>
</feature>
<dbReference type="Proteomes" id="UP000468388">
    <property type="component" value="Unassembled WGS sequence"/>
</dbReference>
<dbReference type="EMBL" id="WRXO01000004">
    <property type="protein sequence ID" value="MVT42256.1"/>
    <property type="molecule type" value="Genomic_DNA"/>
</dbReference>
<gene>
    <name evidence="10" type="ORF">GO495_16820</name>
</gene>
<feature type="domain" description="ABC transmembrane type-1" evidence="9">
    <location>
        <begin position="12"/>
        <end position="290"/>
    </location>
</feature>
<keyword evidence="5 7" id="KW-1133">Transmembrane helix</keyword>
<dbReference type="NCBIfam" id="TIGR01194">
    <property type="entry name" value="cyc_pep_trnsptr"/>
    <property type="match status" value="1"/>
</dbReference>
<evidence type="ECO:0000313" key="11">
    <source>
        <dbReference type="Proteomes" id="UP000468388"/>
    </source>
</evidence>
<keyword evidence="4" id="KW-0067">ATP-binding</keyword>
<dbReference type="SUPFAM" id="SSF52540">
    <property type="entry name" value="P-loop containing nucleoside triphosphate hydrolases"/>
    <property type="match status" value="1"/>
</dbReference>
<dbReference type="OrthoDB" id="846150at2"/>
<comment type="caution">
    <text evidence="10">The sequence shown here is derived from an EMBL/GenBank/DDBJ whole genome shotgun (WGS) entry which is preliminary data.</text>
</comment>
<dbReference type="InterPro" id="IPR005898">
    <property type="entry name" value="Cyc_pep_transpt_SyrD/YojI"/>
</dbReference>
<sequence>MLIKKEYTGKYLLFSILSILAASGNMGVIYLINRVIDNYFSGTQLLYYRYMMLFGGALILFFVCRSLAARSIINFTQKLLRKTRMEMIRMVLRSSYAPVIREKARIFSALTRDTDNVVNASVNIVDIFTNSIVIIICFVFMGQLSIKLLGCMLVLLCFTLAIYFYSERMARKLFIAAMARYDVFVKYVNEILSGFKEIVVERKKGMSIVEKHIETAINDVSALNQQAQIKFLTNRIIGQMGFYVFIGSLLLFLGAYMGIEKSVVINFIFLILYIWGPIETVVLLIPNLSQARISLQRITDLEKKISEFESDKEQRRVYTGFNNLLFNNIMYQYRTEDDPADQLFCIGPVDFNIRQGEIIFISGGNGSGKTTFINILIGLFAAHEGEIILDGDKVEISQLQDYRSLFATVFNDFHLFDELYGIELIDPLLMEEYLQVMELDHKITFNGEKFSSTNMSAGQRKRLALIAAVMEKKPILVLDEFGADQDPRFKRRFYNEILELLRSKGFTIIMITHDEQYYHCADKLFRMENGQLSPVVYKKDSQILSVGLS</sequence>
<evidence type="ECO:0000313" key="10">
    <source>
        <dbReference type="EMBL" id="MVT42256.1"/>
    </source>
</evidence>
<dbReference type="PROSITE" id="PS00211">
    <property type="entry name" value="ABC_TRANSPORTER_1"/>
    <property type="match status" value="1"/>
</dbReference>
<evidence type="ECO:0000259" key="9">
    <source>
        <dbReference type="PROSITE" id="PS50929"/>
    </source>
</evidence>
<organism evidence="10 11">
    <name type="scientific">Chitinophaga oryziterrae</name>
    <dbReference type="NCBI Taxonomy" id="1031224"/>
    <lineage>
        <taxon>Bacteria</taxon>
        <taxon>Pseudomonadati</taxon>
        <taxon>Bacteroidota</taxon>
        <taxon>Chitinophagia</taxon>
        <taxon>Chitinophagales</taxon>
        <taxon>Chitinophagaceae</taxon>
        <taxon>Chitinophaga</taxon>
    </lineage>
</organism>
<keyword evidence="2 7" id="KW-0812">Transmembrane</keyword>
<keyword evidence="6 7" id="KW-0472">Membrane</keyword>
<dbReference type="Gene3D" id="3.40.50.300">
    <property type="entry name" value="P-loop containing nucleotide triphosphate hydrolases"/>
    <property type="match status" value="1"/>
</dbReference>
<dbReference type="InterPro" id="IPR017871">
    <property type="entry name" value="ABC_transporter-like_CS"/>
</dbReference>
<feature type="transmembrane region" description="Helical" evidence="7">
    <location>
        <begin position="120"/>
        <end position="141"/>
    </location>
</feature>
<proteinExistence type="predicted"/>
<evidence type="ECO:0000256" key="5">
    <source>
        <dbReference type="ARBA" id="ARBA00022989"/>
    </source>
</evidence>
<dbReference type="PROSITE" id="PS50929">
    <property type="entry name" value="ABC_TM1F"/>
    <property type="match status" value="1"/>
</dbReference>
<dbReference type="PANTHER" id="PTHR24221:SF654">
    <property type="entry name" value="ATP-BINDING CASSETTE SUB-FAMILY B MEMBER 6"/>
    <property type="match status" value="1"/>
</dbReference>